<feature type="transmembrane region" description="Helical" evidence="1">
    <location>
        <begin position="68"/>
        <end position="87"/>
    </location>
</feature>
<gene>
    <name evidence="2" type="ORF">AMS66_16720</name>
</gene>
<keyword evidence="1" id="KW-1133">Transmembrane helix</keyword>
<evidence type="ECO:0000313" key="2">
    <source>
        <dbReference type="EMBL" id="KOY15384.1"/>
    </source>
</evidence>
<name>A0A0N1IWN1_9BACL</name>
<keyword evidence="3" id="KW-1185">Reference proteome</keyword>
<keyword evidence="1" id="KW-0812">Transmembrane</keyword>
<organism evidence="2 3">
    <name type="scientific">Paenibacillus xylanivorans</name>
    <dbReference type="NCBI Taxonomy" id="1705561"/>
    <lineage>
        <taxon>Bacteria</taxon>
        <taxon>Bacillati</taxon>
        <taxon>Bacillota</taxon>
        <taxon>Bacilli</taxon>
        <taxon>Bacillales</taxon>
        <taxon>Paenibacillaceae</taxon>
        <taxon>Paenibacillus</taxon>
    </lineage>
</organism>
<evidence type="ECO:0000256" key="1">
    <source>
        <dbReference type="SAM" id="Phobius"/>
    </source>
</evidence>
<dbReference type="InterPro" id="IPR036259">
    <property type="entry name" value="MFS_trans_sf"/>
</dbReference>
<feature type="transmembrane region" description="Helical" evidence="1">
    <location>
        <begin position="31"/>
        <end position="48"/>
    </location>
</feature>
<evidence type="ECO:0000313" key="3">
    <source>
        <dbReference type="Proteomes" id="UP000037688"/>
    </source>
</evidence>
<dbReference type="Proteomes" id="UP000037688">
    <property type="component" value="Unassembled WGS sequence"/>
</dbReference>
<dbReference type="EMBL" id="LITU01000061">
    <property type="protein sequence ID" value="KOY15384.1"/>
    <property type="molecule type" value="Genomic_DNA"/>
</dbReference>
<dbReference type="Gene3D" id="1.20.1250.20">
    <property type="entry name" value="MFS general substrate transporter like domains"/>
    <property type="match status" value="1"/>
</dbReference>
<keyword evidence="1" id="KW-0472">Membrane</keyword>
<evidence type="ECO:0008006" key="4">
    <source>
        <dbReference type="Google" id="ProtNLM"/>
    </source>
</evidence>
<dbReference type="AlphaFoldDB" id="A0A0N1IWN1"/>
<dbReference type="PATRIC" id="fig|1705561.3.peg.3424"/>
<dbReference type="SUPFAM" id="SSF103473">
    <property type="entry name" value="MFS general substrate transporter"/>
    <property type="match status" value="1"/>
</dbReference>
<protein>
    <recommendedName>
        <fullName evidence="4">Major facilitator superfamily (MFS) profile domain-containing protein</fullName>
    </recommendedName>
</protein>
<reference evidence="2 3" key="1">
    <citation type="submission" date="2015-08" db="EMBL/GenBank/DDBJ databases">
        <title>Draft genome sequence of cellulolytic and xylanolytic Paenibacillus sp. A59, isolated from a decaying forest soil from Patagonia, Argentina.</title>
        <authorList>
            <person name="Ghio S."/>
            <person name="Caceres A.M."/>
            <person name="Talia P."/>
            <person name="Grasso D."/>
            <person name="Campos E."/>
        </authorList>
    </citation>
    <scope>NUCLEOTIDE SEQUENCE [LARGE SCALE GENOMIC DNA]</scope>
    <source>
        <strain evidence="2 3">A59</strain>
    </source>
</reference>
<comment type="caution">
    <text evidence="2">The sequence shown here is derived from an EMBL/GenBank/DDBJ whole genome shotgun (WGS) entry which is preliminary data.</text>
</comment>
<dbReference type="RefSeq" id="WP_053781893.1">
    <property type="nucleotide sequence ID" value="NZ_LITU01000061.1"/>
</dbReference>
<accession>A0A0N1IWN1</accession>
<proteinExistence type="predicted"/>
<sequence length="92" mass="9056">MLMTATHAVLAGIPSQDSGIAAGLQNTARQLGGALGIAVLVTVAHIGAGGQTNEIGITAASQLAGYHAAFLACGVISGLSALASLFLQRNKD</sequence>